<dbReference type="EMBL" id="CP010310">
    <property type="protein sequence ID" value="AJC21208.1"/>
    <property type="molecule type" value="Genomic_DNA"/>
</dbReference>
<dbReference type="Gene3D" id="6.10.250.2080">
    <property type="match status" value="1"/>
</dbReference>
<dbReference type="Gene3D" id="3.40.1690.10">
    <property type="entry name" value="secretion proteins EscU"/>
    <property type="match status" value="1"/>
</dbReference>
<feature type="compositionally biased region" description="Basic and acidic residues" evidence="2">
    <location>
        <begin position="1"/>
        <end position="14"/>
    </location>
</feature>
<keyword evidence="3" id="KW-0812">Transmembrane</keyword>
<feature type="region of interest" description="Disordered" evidence="2">
    <location>
        <begin position="1"/>
        <end position="27"/>
    </location>
</feature>
<keyword evidence="4" id="KW-0282">Flagellum</keyword>
<name>A0ABM5S0L5_PANPU</name>
<dbReference type="PRINTS" id="PR00950">
    <property type="entry name" value="TYPE3IMSPROT"/>
</dbReference>
<evidence type="ECO:0000256" key="1">
    <source>
        <dbReference type="ARBA" id="ARBA00010690"/>
    </source>
</evidence>
<feature type="transmembrane region" description="Helical" evidence="3">
    <location>
        <begin position="194"/>
        <end position="215"/>
    </location>
</feature>
<keyword evidence="3" id="KW-0472">Membrane</keyword>
<keyword evidence="4" id="KW-0966">Cell projection</keyword>
<dbReference type="Proteomes" id="UP000035086">
    <property type="component" value="Chromosome"/>
</dbReference>
<sequence length="376" mass="41499">MVSGESGDKTEKPSGQKLSKARGKGQVPRSRDLAAAVGLLASLQLMIMLAPGWLDDFRALFAVAFADLSGHGRLDDAWHIAVGAAMRMLIAILLPLFAIPACIVLGSLYPGGWVFSKEGFMPKSSRFNPIQNLKRLMSLKHYGTFGISVLKVATLIATLWFVMNQSIRDFLHLQSKTLAEAIRGGTSLTFDASLVMAAVLVVFAFLDAPFQKLMFLRDQRMSKKEVKDEHKNNEGSPEVKSRLRQLQRQAAHRGLLNSVPGADVVIVNPTHYAVALKYDASRAEAPFVVAKGVDDMAMVIRRLAREHNVEVLTLPPLARAIYNTSQVNQQIPAALYRAVAQVLNYVMQLHAFRQGQRGLRPDRPSHIDVPETLVNR</sequence>
<proteinExistence type="inferred from homology"/>
<evidence type="ECO:0000313" key="5">
    <source>
        <dbReference type="Proteomes" id="UP000035086"/>
    </source>
</evidence>
<feature type="region of interest" description="Disordered" evidence="2">
    <location>
        <begin position="357"/>
        <end position="376"/>
    </location>
</feature>
<accession>A0ABM5S0L5</accession>
<organism evidence="4 5">
    <name type="scientific">Pandoraea pulmonicola</name>
    <dbReference type="NCBI Taxonomy" id="93221"/>
    <lineage>
        <taxon>Bacteria</taxon>
        <taxon>Pseudomonadati</taxon>
        <taxon>Pseudomonadota</taxon>
        <taxon>Betaproteobacteria</taxon>
        <taxon>Burkholderiales</taxon>
        <taxon>Burkholderiaceae</taxon>
        <taxon>Pandoraea</taxon>
    </lineage>
</organism>
<dbReference type="PANTHER" id="PTHR30531">
    <property type="entry name" value="FLAGELLAR BIOSYNTHETIC PROTEIN FLHB"/>
    <property type="match status" value="1"/>
</dbReference>
<dbReference type="InterPro" id="IPR029025">
    <property type="entry name" value="T3SS_substrate_exporter_C"/>
</dbReference>
<dbReference type="SUPFAM" id="SSF160544">
    <property type="entry name" value="EscU C-terminal domain-like"/>
    <property type="match status" value="1"/>
</dbReference>
<keyword evidence="3" id="KW-1133">Transmembrane helix</keyword>
<feature type="transmembrane region" description="Helical" evidence="3">
    <location>
        <begin position="142"/>
        <end position="163"/>
    </location>
</feature>
<evidence type="ECO:0000256" key="3">
    <source>
        <dbReference type="SAM" id="Phobius"/>
    </source>
</evidence>
<evidence type="ECO:0000256" key="2">
    <source>
        <dbReference type="SAM" id="MobiDB-lite"/>
    </source>
</evidence>
<keyword evidence="4" id="KW-0969">Cilium</keyword>
<feature type="transmembrane region" description="Helical" evidence="3">
    <location>
        <begin position="88"/>
        <end position="115"/>
    </location>
</feature>
<reference evidence="4" key="1">
    <citation type="submission" date="2016-11" db="EMBL/GenBank/DDBJ databases">
        <title>Complete Genome Sequencing of Pandoraea pulmonicola DSM 16583.</title>
        <authorList>
            <person name="Chan K.-G."/>
        </authorList>
    </citation>
    <scope>NUCLEOTIDE SEQUENCE</scope>
    <source>
        <strain evidence="4">DSM 16583</strain>
    </source>
</reference>
<feature type="compositionally biased region" description="Basic and acidic residues" evidence="2">
    <location>
        <begin position="359"/>
        <end position="369"/>
    </location>
</feature>
<evidence type="ECO:0000313" key="4">
    <source>
        <dbReference type="EMBL" id="AJC21208.1"/>
    </source>
</evidence>
<gene>
    <name evidence="4" type="ORF">RO07_13270</name>
</gene>
<feature type="transmembrane region" description="Helical" evidence="3">
    <location>
        <begin position="33"/>
        <end position="54"/>
    </location>
</feature>
<dbReference type="Pfam" id="PF01312">
    <property type="entry name" value="Bac_export_2"/>
    <property type="match status" value="1"/>
</dbReference>
<dbReference type="PANTHER" id="PTHR30531:SF12">
    <property type="entry name" value="FLAGELLAR BIOSYNTHETIC PROTEIN FLHB"/>
    <property type="match status" value="1"/>
</dbReference>
<comment type="similarity">
    <text evidence="1">Belongs to the type III secretion exporter family.</text>
</comment>
<dbReference type="InterPro" id="IPR006135">
    <property type="entry name" value="T3SS_substrate_exporter"/>
</dbReference>
<dbReference type="RefSeq" id="WP_039408539.1">
    <property type="nucleotide sequence ID" value="NZ_CP010310.2"/>
</dbReference>
<protein>
    <submittedName>
        <fullName evidence="4">Flagellar biosynthesis protein FlhB</fullName>
    </submittedName>
</protein>
<keyword evidence="5" id="KW-1185">Reference proteome</keyword>